<dbReference type="EMBL" id="MN042923">
    <property type="protein sequence ID" value="QID56903.1"/>
    <property type="molecule type" value="Genomic_DNA"/>
</dbReference>
<feature type="domain" description="Ribosome recycling factor" evidence="3">
    <location>
        <begin position="22"/>
        <end position="182"/>
    </location>
</feature>
<dbReference type="Pfam" id="PF01765">
    <property type="entry name" value="RRF"/>
    <property type="match status" value="1"/>
</dbReference>
<dbReference type="SUPFAM" id="SSF55194">
    <property type="entry name" value="Ribosome recycling factor, RRF"/>
    <property type="match status" value="1"/>
</dbReference>
<sequence length="184" mass="21672">MDEYNDIFFSCKKDMEKIFKQLKEEIHRVRLGSKSIASFLGKIQIKCYGSYSPLIEVSNITVIDHMNITIHPWDSSLISHIDKAIIDANLGFMPTNKGESIHIHIPIITEEERKNFVKKIKLQTEHAKILIRNVRKKNNQHIKKLKISEDFLKSGENRIQKITSEYIQKIEYFFLCKEKEILRI</sequence>
<dbReference type="Gene3D" id="3.30.1360.40">
    <property type="match status" value="1"/>
</dbReference>
<organism evidence="4">
    <name type="scientific">Blattabacterium sp.</name>
    <name type="common">Megaloblatta sp.</name>
    <dbReference type="NCBI Taxonomy" id="2712815"/>
    <lineage>
        <taxon>Bacteria</taxon>
        <taxon>Pseudomonadati</taxon>
        <taxon>Bacteroidota</taxon>
        <taxon>Flavobacteriia</taxon>
        <taxon>Flavobacteriales</taxon>
        <taxon>Blattabacteriaceae</taxon>
        <taxon>Blattabacterium</taxon>
    </lineage>
</organism>
<keyword evidence="2" id="KW-0648">Protein biosynthesis</keyword>
<evidence type="ECO:0000259" key="3">
    <source>
        <dbReference type="Pfam" id="PF01765"/>
    </source>
</evidence>
<dbReference type="Gene3D" id="1.10.132.20">
    <property type="entry name" value="Ribosome-recycling factor"/>
    <property type="match status" value="1"/>
</dbReference>
<accession>A0A6G6BY22</accession>
<proteinExistence type="inferred from homology"/>
<comment type="similarity">
    <text evidence="1">Belongs to the RRF family.</text>
</comment>
<dbReference type="InterPro" id="IPR023584">
    <property type="entry name" value="Ribosome_recyc_fac_dom"/>
</dbReference>
<dbReference type="GO" id="GO:0006412">
    <property type="term" value="P:translation"/>
    <property type="evidence" value="ECO:0007669"/>
    <property type="project" value="UniProtKB-KW"/>
</dbReference>
<dbReference type="InterPro" id="IPR002661">
    <property type="entry name" value="Ribosome_recyc_fac"/>
</dbReference>
<feature type="non-terminal residue" evidence="4">
    <location>
        <position position="184"/>
    </location>
</feature>
<dbReference type="GO" id="GO:0043023">
    <property type="term" value="F:ribosomal large subunit binding"/>
    <property type="evidence" value="ECO:0007669"/>
    <property type="project" value="TreeGrafter"/>
</dbReference>
<evidence type="ECO:0000256" key="2">
    <source>
        <dbReference type="ARBA" id="ARBA00022917"/>
    </source>
</evidence>
<dbReference type="InterPro" id="IPR036191">
    <property type="entry name" value="RRF_sf"/>
</dbReference>
<name>A0A6G6BY22_9FLAO</name>
<evidence type="ECO:0000256" key="1">
    <source>
        <dbReference type="ARBA" id="ARBA00005912"/>
    </source>
</evidence>
<reference evidence="4" key="1">
    <citation type="journal article" date="2020" name="Biol. Lett.">
        <title>Evolutionary rates are correlated between cockroach symbionts and mitochondrial genomes.</title>
        <authorList>
            <person name="Arab D.A."/>
            <person name="Bourguignon T."/>
            <person name="Wang Z."/>
            <person name="Ho S.Y.W."/>
            <person name="Lo N."/>
        </authorList>
    </citation>
    <scope>NUCLEOTIDE SEQUENCE</scope>
    <source>
        <strain evidence="4">DHOG3451</strain>
    </source>
</reference>
<dbReference type="PANTHER" id="PTHR20982:SF3">
    <property type="entry name" value="MITOCHONDRIAL RIBOSOME RECYCLING FACTOR PSEUDO 1"/>
    <property type="match status" value="1"/>
</dbReference>
<evidence type="ECO:0000313" key="4">
    <source>
        <dbReference type="EMBL" id="QID56903.1"/>
    </source>
</evidence>
<dbReference type="AlphaFoldDB" id="A0A6G6BY22"/>
<protein>
    <submittedName>
        <fullName evidence="4">Ribosome recycling factor</fullName>
    </submittedName>
</protein>
<dbReference type="NCBIfam" id="TIGR00496">
    <property type="entry name" value="frr"/>
    <property type="match status" value="1"/>
</dbReference>
<dbReference type="PANTHER" id="PTHR20982">
    <property type="entry name" value="RIBOSOME RECYCLING FACTOR"/>
    <property type="match status" value="1"/>
</dbReference>
<dbReference type="FunFam" id="3.30.1360.40:FF:000001">
    <property type="entry name" value="Ribosome-recycling factor"/>
    <property type="match status" value="1"/>
</dbReference>